<name>A0A238JHH9_9RHOB</name>
<proteinExistence type="predicted"/>
<evidence type="ECO:0000313" key="3">
    <source>
        <dbReference type="Proteomes" id="UP000225972"/>
    </source>
</evidence>
<keyword evidence="3" id="KW-1185">Reference proteome</keyword>
<dbReference type="GO" id="GO:0050135">
    <property type="term" value="F:NADP+ nucleosidase activity"/>
    <property type="evidence" value="ECO:0007669"/>
    <property type="project" value="InterPro"/>
</dbReference>
<dbReference type="Pfam" id="PF10137">
    <property type="entry name" value="CAP12-PCTIR_TIR"/>
    <property type="match status" value="1"/>
</dbReference>
<accession>A0A238JHH9</accession>
<dbReference type="RefSeq" id="WP_099248913.1">
    <property type="nucleotide sequence ID" value="NZ_FXXP01000003.1"/>
</dbReference>
<dbReference type="Proteomes" id="UP000225972">
    <property type="component" value="Unassembled WGS sequence"/>
</dbReference>
<gene>
    <name evidence="2" type="ORF">TRP8649_04268</name>
</gene>
<dbReference type="OrthoDB" id="5497289at2"/>
<dbReference type="InterPro" id="IPR019302">
    <property type="entry name" value="CAP12/PCTIR_TIR_dom"/>
</dbReference>
<protein>
    <submittedName>
        <fullName evidence="2">Putative nucleotide-binding protein containing TIR-like domain protein</fullName>
    </submittedName>
</protein>
<evidence type="ECO:0000259" key="1">
    <source>
        <dbReference type="Pfam" id="PF10137"/>
    </source>
</evidence>
<reference evidence="3" key="1">
    <citation type="submission" date="2017-05" db="EMBL/GenBank/DDBJ databases">
        <authorList>
            <person name="Rodrigo-Torres L."/>
            <person name="Arahal R. D."/>
            <person name="Lucena T."/>
        </authorList>
    </citation>
    <scope>NUCLEOTIDE SEQUENCE [LARGE SCALE GENOMIC DNA]</scope>
    <source>
        <strain evidence="3">CECT 8649</strain>
    </source>
</reference>
<dbReference type="EMBL" id="FXXP01000003">
    <property type="protein sequence ID" value="SMX30128.1"/>
    <property type="molecule type" value="Genomic_DNA"/>
</dbReference>
<organism evidence="2 3">
    <name type="scientific">Pelagimonas phthalicica</name>
    <dbReference type="NCBI Taxonomy" id="1037362"/>
    <lineage>
        <taxon>Bacteria</taxon>
        <taxon>Pseudomonadati</taxon>
        <taxon>Pseudomonadota</taxon>
        <taxon>Alphaproteobacteria</taxon>
        <taxon>Rhodobacterales</taxon>
        <taxon>Roseobacteraceae</taxon>
        <taxon>Pelagimonas</taxon>
    </lineage>
</organism>
<feature type="domain" description="CD-NTase-associated protein 12/Pycsar effector protein TIR" evidence="1">
    <location>
        <begin position="122"/>
        <end position="241"/>
    </location>
</feature>
<evidence type="ECO:0000313" key="2">
    <source>
        <dbReference type="EMBL" id="SMX30128.1"/>
    </source>
</evidence>
<sequence>MNINCGIEPEFSLENVLGQLQVFLNRGTALSVGKQGAQHHSWYRETRDFLAEYFSDDAVRAYFEAAANYSEPDVYVIGGDTVYGSFDKPTALKALRTVIRNAAAYSKEEEEEEDNGPLPSDKVFIVHGHDHAIRSEVSLCIQRLGLRSVVLSEQTDKGRTIIEKFEDNSNVGFAVVLMTGDDVGGNKGTPAENLKRRARQNVVLELGYFSAKLGRSKVCVLYEDGVELPSDFSGVIYKPIDSAGAWKYELTRELKDAGFEVSLDDLHRSA</sequence>
<dbReference type="AlphaFoldDB" id="A0A238JHH9"/>